<dbReference type="Proteomes" id="UP000224854">
    <property type="component" value="Unassembled WGS sequence"/>
</dbReference>
<proteinExistence type="predicted"/>
<name>A0A2C5ZGS5_9HYPO</name>
<sequence>MRHPVHYIIGFLEHTHTHMSRGTWNEAKKANMENERFYKRKRPRQGESTQGHNEIVEPTLCHEDTEKFGNKEEREGTWKKCNEKNNNA</sequence>
<dbReference type="EMBL" id="NJEU01000137">
    <property type="protein sequence ID" value="PHH81155.1"/>
    <property type="molecule type" value="Genomic_DNA"/>
</dbReference>
<feature type="region of interest" description="Disordered" evidence="1">
    <location>
        <begin position="37"/>
        <end position="88"/>
    </location>
</feature>
<gene>
    <name evidence="2" type="ORF">CDD82_1259</name>
</gene>
<accession>A0A2C5ZGS5</accession>
<organism evidence="2 3">
    <name type="scientific">Ophiocordyceps australis</name>
    <dbReference type="NCBI Taxonomy" id="1399860"/>
    <lineage>
        <taxon>Eukaryota</taxon>
        <taxon>Fungi</taxon>
        <taxon>Dikarya</taxon>
        <taxon>Ascomycota</taxon>
        <taxon>Pezizomycotina</taxon>
        <taxon>Sordariomycetes</taxon>
        <taxon>Hypocreomycetidae</taxon>
        <taxon>Hypocreales</taxon>
        <taxon>Ophiocordycipitaceae</taxon>
        <taxon>Ophiocordyceps</taxon>
    </lineage>
</organism>
<comment type="caution">
    <text evidence="2">The sequence shown here is derived from an EMBL/GenBank/DDBJ whole genome shotgun (WGS) entry which is preliminary data.</text>
</comment>
<evidence type="ECO:0000313" key="2">
    <source>
        <dbReference type="EMBL" id="PHH81155.1"/>
    </source>
</evidence>
<keyword evidence="3" id="KW-1185">Reference proteome</keyword>
<evidence type="ECO:0000256" key="1">
    <source>
        <dbReference type="SAM" id="MobiDB-lite"/>
    </source>
</evidence>
<dbReference type="AlphaFoldDB" id="A0A2C5ZGS5"/>
<reference evidence="2 3" key="1">
    <citation type="submission" date="2017-06" db="EMBL/GenBank/DDBJ databases">
        <title>Ant-infecting Ophiocordyceps genomes reveal a high diversity of potential behavioral manipulation genes and a possible major role for enterotoxins.</title>
        <authorList>
            <person name="De Bekker C."/>
            <person name="Evans H.C."/>
            <person name="Brachmann A."/>
            <person name="Hughes D.P."/>
        </authorList>
    </citation>
    <scope>NUCLEOTIDE SEQUENCE [LARGE SCALE GENOMIC DNA]</scope>
    <source>
        <strain evidence="2 3">1348a</strain>
    </source>
</reference>
<evidence type="ECO:0000313" key="3">
    <source>
        <dbReference type="Proteomes" id="UP000224854"/>
    </source>
</evidence>
<protein>
    <submittedName>
        <fullName evidence="2">Uncharacterized protein</fullName>
    </submittedName>
</protein>
<feature type="compositionally biased region" description="Basic and acidic residues" evidence="1">
    <location>
        <begin position="60"/>
        <end position="88"/>
    </location>
</feature>